<feature type="active site" description="Charge relay system" evidence="8">
    <location>
        <position position="322"/>
    </location>
</feature>
<dbReference type="SUPFAM" id="SSF53474">
    <property type="entry name" value="alpha/beta-Hydrolases"/>
    <property type="match status" value="1"/>
</dbReference>
<organism evidence="10 11">
    <name type="scientific">Aromia moschata</name>
    <dbReference type="NCBI Taxonomy" id="1265417"/>
    <lineage>
        <taxon>Eukaryota</taxon>
        <taxon>Metazoa</taxon>
        <taxon>Ecdysozoa</taxon>
        <taxon>Arthropoda</taxon>
        <taxon>Hexapoda</taxon>
        <taxon>Insecta</taxon>
        <taxon>Pterygota</taxon>
        <taxon>Neoptera</taxon>
        <taxon>Endopterygota</taxon>
        <taxon>Coleoptera</taxon>
        <taxon>Polyphaga</taxon>
        <taxon>Cucujiformia</taxon>
        <taxon>Chrysomeloidea</taxon>
        <taxon>Cerambycidae</taxon>
        <taxon>Cerambycinae</taxon>
        <taxon>Callichromatini</taxon>
        <taxon>Aromia</taxon>
    </lineage>
</organism>
<dbReference type="Proteomes" id="UP001162162">
    <property type="component" value="Unassembled WGS sequence"/>
</dbReference>
<gene>
    <name evidence="10" type="ORF">NQ318_013445</name>
</gene>
<sequence length="377" mass="42255">MNLEATNQSMVDIVTADGYPIESYYTTTSDGYILNVFRIPRGKTGRNNNKVAFLQHGLLCSSIDWVIIGPEKALAYKLADEGYDVWLGNARGNIFSRNHTTLDPDKDNAKFWKFDWHEIGTTDIPQMIDFVLEKTGVERVYYAGHSQGTTSFYVMTSMRPEYNDKIMTHVSLAPIAFMSHMTSPLLKIISVFQGPTSYVGRYCLSLVQKSSFQAKDFLASVISETCNDDVGKIVCANTLFILCGFSADEMNMTLLPTIMSHVPAGASTRQILHYTQEITSGHFCQYDLGLIGNQETYGSLTPPDYDLTKITAPVHLIYGHNDWLAAVVDVNKLCNALPNCVDKLEVADKHFNHLDFLYGINAPTLVYDHVIEIFSKY</sequence>
<dbReference type="GO" id="GO:0016788">
    <property type="term" value="F:hydrolase activity, acting on ester bonds"/>
    <property type="evidence" value="ECO:0007669"/>
    <property type="project" value="InterPro"/>
</dbReference>
<dbReference type="InterPro" id="IPR025483">
    <property type="entry name" value="Lipase_euk"/>
</dbReference>
<protein>
    <recommendedName>
        <fullName evidence="7">Lipase</fullName>
    </recommendedName>
</protein>
<keyword evidence="4 7" id="KW-0442">Lipid degradation</keyword>
<keyword evidence="11" id="KW-1185">Reference proteome</keyword>
<evidence type="ECO:0000313" key="10">
    <source>
        <dbReference type="EMBL" id="KAJ8953101.1"/>
    </source>
</evidence>
<accession>A0AAV8YQB4</accession>
<keyword evidence="2" id="KW-0732">Signal</keyword>
<comment type="caution">
    <text evidence="10">The sequence shown here is derived from an EMBL/GenBank/DDBJ whole genome shotgun (WGS) entry which is preliminary data.</text>
</comment>
<evidence type="ECO:0000256" key="6">
    <source>
        <dbReference type="ARBA" id="ARBA00023180"/>
    </source>
</evidence>
<reference evidence="10" key="1">
    <citation type="journal article" date="2023" name="Insect Mol. Biol.">
        <title>Genome sequencing provides insights into the evolution of gene families encoding plant cell wall-degrading enzymes in longhorned beetles.</title>
        <authorList>
            <person name="Shin N.R."/>
            <person name="Okamura Y."/>
            <person name="Kirsch R."/>
            <person name="Pauchet Y."/>
        </authorList>
    </citation>
    <scope>NUCLEOTIDE SEQUENCE</scope>
    <source>
        <strain evidence="10">AMC_N1</strain>
    </source>
</reference>
<evidence type="ECO:0000256" key="7">
    <source>
        <dbReference type="PIRNR" id="PIRNR000862"/>
    </source>
</evidence>
<keyword evidence="5" id="KW-0443">Lipid metabolism</keyword>
<keyword evidence="6" id="KW-0325">Glycoprotein</keyword>
<dbReference type="InterPro" id="IPR006693">
    <property type="entry name" value="AB_hydrolase_lipase"/>
</dbReference>
<dbReference type="EMBL" id="JAPWTK010000061">
    <property type="protein sequence ID" value="KAJ8953101.1"/>
    <property type="molecule type" value="Genomic_DNA"/>
</dbReference>
<feature type="active site" description="Charge relay system" evidence="8">
    <location>
        <position position="353"/>
    </location>
</feature>
<dbReference type="PIRSF" id="PIRSF000862">
    <property type="entry name" value="Steryl_ester_lip"/>
    <property type="match status" value="1"/>
</dbReference>
<evidence type="ECO:0000256" key="5">
    <source>
        <dbReference type="ARBA" id="ARBA00023098"/>
    </source>
</evidence>
<proteinExistence type="inferred from homology"/>
<dbReference type="GO" id="GO:0016042">
    <property type="term" value="P:lipid catabolic process"/>
    <property type="evidence" value="ECO:0007669"/>
    <property type="project" value="UniProtKB-KW"/>
</dbReference>
<evidence type="ECO:0000256" key="1">
    <source>
        <dbReference type="ARBA" id="ARBA00010701"/>
    </source>
</evidence>
<evidence type="ECO:0000259" key="9">
    <source>
        <dbReference type="Pfam" id="PF04083"/>
    </source>
</evidence>
<dbReference type="Pfam" id="PF04083">
    <property type="entry name" value="Abhydro_lipase"/>
    <property type="match status" value="1"/>
</dbReference>
<evidence type="ECO:0000256" key="3">
    <source>
        <dbReference type="ARBA" id="ARBA00022801"/>
    </source>
</evidence>
<dbReference type="InterPro" id="IPR029058">
    <property type="entry name" value="AB_hydrolase_fold"/>
</dbReference>
<dbReference type="Gene3D" id="3.40.50.1820">
    <property type="entry name" value="alpha/beta hydrolase"/>
    <property type="match status" value="1"/>
</dbReference>
<feature type="active site" description="Nucleophile" evidence="8">
    <location>
        <position position="146"/>
    </location>
</feature>
<evidence type="ECO:0000256" key="4">
    <source>
        <dbReference type="ARBA" id="ARBA00022963"/>
    </source>
</evidence>
<dbReference type="FunFam" id="3.40.50.1820:FF:000021">
    <property type="entry name" value="Lipase"/>
    <property type="match status" value="1"/>
</dbReference>
<evidence type="ECO:0000256" key="8">
    <source>
        <dbReference type="PIRSR" id="PIRSR000862-1"/>
    </source>
</evidence>
<evidence type="ECO:0000256" key="2">
    <source>
        <dbReference type="ARBA" id="ARBA00022729"/>
    </source>
</evidence>
<comment type="similarity">
    <text evidence="1 7">Belongs to the AB hydrolase superfamily. Lipase family.</text>
</comment>
<dbReference type="PANTHER" id="PTHR11005">
    <property type="entry name" value="LYSOSOMAL ACID LIPASE-RELATED"/>
    <property type="match status" value="1"/>
</dbReference>
<evidence type="ECO:0000313" key="11">
    <source>
        <dbReference type="Proteomes" id="UP001162162"/>
    </source>
</evidence>
<feature type="domain" description="Partial AB-hydrolase lipase" evidence="9">
    <location>
        <begin position="12"/>
        <end position="67"/>
    </location>
</feature>
<keyword evidence="3 7" id="KW-0378">Hydrolase</keyword>
<dbReference type="AlphaFoldDB" id="A0AAV8YQB4"/>
<name>A0AAV8YQB4_9CUCU</name>